<keyword evidence="2" id="KW-1185">Reference proteome</keyword>
<evidence type="ECO:0000313" key="1">
    <source>
        <dbReference type="EMBL" id="WAJ26187.1"/>
    </source>
</evidence>
<organism evidence="1 2">
    <name type="scientific">Antarcticirhabdus aurantiaca</name>
    <dbReference type="NCBI Taxonomy" id="2606717"/>
    <lineage>
        <taxon>Bacteria</taxon>
        <taxon>Pseudomonadati</taxon>
        <taxon>Pseudomonadota</taxon>
        <taxon>Alphaproteobacteria</taxon>
        <taxon>Hyphomicrobiales</taxon>
        <taxon>Aurantimonadaceae</taxon>
        <taxon>Antarcticirhabdus</taxon>
    </lineage>
</organism>
<evidence type="ECO:0000313" key="2">
    <source>
        <dbReference type="Proteomes" id="UP001163223"/>
    </source>
</evidence>
<dbReference type="Proteomes" id="UP001163223">
    <property type="component" value="Chromosome"/>
</dbReference>
<protein>
    <submittedName>
        <fullName evidence="1">ABC transporter</fullName>
    </submittedName>
</protein>
<sequence length="56" mass="5506">MKNIMVIAAVSFAMATLAGCAGDGIGKGVGKGKGKGPVVVEEPAPVVTQDTYVSKG</sequence>
<name>A0ACD4NH86_9HYPH</name>
<reference evidence="1" key="1">
    <citation type="submission" date="2022-11" db="EMBL/GenBank/DDBJ databases">
        <title>beta-Carotene-producing bacterium, Jeongeuplla avenae sp. nov., alleviates the salt stress of Arabidopsis seedlings.</title>
        <authorList>
            <person name="Jiang L."/>
            <person name="Lee J."/>
        </authorList>
    </citation>
    <scope>NUCLEOTIDE SEQUENCE</scope>
    <source>
        <strain evidence="1">DY_R2A_6</strain>
    </source>
</reference>
<gene>
    <name evidence="1" type="ORF">OXU80_14835</name>
</gene>
<proteinExistence type="predicted"/>
<accession>A0ACD4NH86</accession>
<dbReference type="EMBL" id="CP113520">
    <property type="protein sequence ID" value="WAJ26187.1"/>
    <property type="molecule type" value="Genomic_DNA"/>
</dbReference>